<dbReference type="Proteomes" id="UP000825123">
    <property type="component" value="Chromosome"/>
</dbReference>
<dbReference type="PANTHER" id="PTHR35901:SF1">
    <property type="entry name" value="EXONUCLEASE VAPC9"/>
    <property type="match status" value="1"/>
</dbReference>
<reference evidence="2 3" key="1">
    <citation type="submission" date="2021-04" db="EMBL/GenBank/DDBJ databases">
        <title>Complete genome sequence of Stygiolobus sp. KN-1.</title>
        <authorList>
            <person name="Nakamura K."/>
            <person name="Sakai H."/>
            <person name="Kurosawa N."/>
        </authorList>
    </citation>
    <scope>NUCLEOTIDE SEQUENCE [LARGE SCALE GENOMIC DNA]</scope>
    <source>
        <strain evidence="2 3">KN-1</strain>
    </source>
</reference>
<protein>
    <recommendedName>
        <fullName evidence="4">PIN domain-containing protein</fullName>
    </recommendedName>
</protein>
<dbReference type="InterPro" id="IPR051619">
    <property type="entry name" value="TypeII_TA_RNase_PINc/VapC"/>
</dbReference>
<accession>A0A8D5ZJ77</accession>
<dbReference type="KEGG" id="csty:KN1_12440"/>
<keyword evidence="1" id="KW-0460">Magnesium</keyword>
<dbReference type="SUPFAM" id="SSF88723">
    <property type="entry name" value="PIN domain-like"/>
    <property type="match status" value="1"/>
</dbReference>
<dbReference type="Gene3D" id="3.40.50.1010">
    <property type="entry name" value="5'-nuclease"/>
    <property type="match status" value="1"/>
</dbReference>
<dbReference type="AlphaFoldDB" id="A0A8D5ZJ77"/>
<evidence type="ECO:0000313" key="2">
    <source>
        <dbReference type="EMBL" id="BCU69947.1"/>
    </source>
</evidence>
<gene>
    <name evidence="2" type="ORF">KN1_12440</name>
</gene>
<keyword evidence="3" id="KW-1185">Reference proteome</keyword>
<sequence>MWKKVALTKELTEKDAVKLVAVVKDYLPQLLTVDKSLDLMERAMEISIKEKIPVYDSLYIALAEKKGRLVTGDKKQYEVAIKYVTAELV</sequence>
<evidence type="ECO:0000313" key="3">
    <source>
        <dbReference type="Proteomes" id="UP000825123"/>
    </source>
</evidence>
<dbReference type="PANTHER" id="PTHR35901">
    <property type="entry name" value="RIBONUCLEASE VAPC3"/>
    <property type="match status" value="1"/>
</dbReference>
<name>A0A8D5ZJ77_9CREN</name>
<dbReference type="InterPro" id="IPR029060">
    <property type="entry name" value="PIN-like_dom_sf"/>
</dbReference>
<dbReference type="CDD" id="cd09873">
    <property type="entry name" value="PIN_Pae0151-like"/>
    <property type="match status" value="1"/>
</dbReference>
<evidence type="ECO:0008006" key="4">
    <source>
        <dbReference type="Google" id="ProtNLM"/>
    </source>
</evidence>
<evidence type="ECO:0000256" key="1">
    <source>
        <dbReference type="ARBA" id="ARBA00022842"/>
    </source>
</evidence>
<proteinExistence type="predicted"/>
<organism evidence="2 3">
    <name type="scientific">Stygiolobus caldivivus</name>
    <dbReference type="NCBI Taxonomy" id="2824673"/>
    <lineage>
        <taxon>Archaea</taxon>
        <taxon>Thermoproteota</taxon>
        <taxon>Thermoprotei</taxon>
        <taxon>Sulfolobales</taxon>
        <taxon>Sulfolobaceae</taxon>
        <taxon>Stygiolobus</taxon>
    </lineage>
</organism>
<dbReference type="InterPro" id="IPR044153">
    <property type="entry name" value="PIN_Pae0151-like"/>
</dbReference>
<dbReference type="EMBL" id="AP024597">
    <property type="protein sequence ID" value="BCU69947.1"/>
    <property type="molecule type" value="Genomic_DNA"/>
</dbReference>